<dbReference type="Pfam" id="PF13291">
    <property type="entry name" value="ACT_4"/>
    <property type="match status" value="1"/>
</dbReference>
<comment type="pathway">
    <text evidence="2">Purine metabolism.</text>
</comment>
<evidence type="ECO:0000256" key="1">
    <source>
        <dbReference type="ARBA" id="ARBA00019852"/>
    </source>
</evidence>
<organism evidence="9">
    <name type="scientific">Candidatus Berkiella aquae</name>
    <dbReference type="NCBI Taxonomy" id="295108"/>
    <lineage>
        <taxon>Bacteria</taxon>
        <taxon>Pseudomonadati</taxon>
        <taxon>Pseudomonadota</taxon>
        <taxon>Gammaproteobacteria</taxon>
        <taxon>Candidatus Berkiellales</taxon>
        <taxon>Candidatus Berkiellaceae</taxon>
        <taxon>Candidatus Berkiella</taxon>
    </lineage>
</organism>
<dbReference type="AlphaFoldDB" id="A0A0Q9YX55"/>
<comment type="function">
    <text evidence="6">In eubacteria ppGpp (guanosine 3'-diphosphate 5'-diphosphate) is a mediator of the stringent response that coordinates a variety of cellular activities in response to changes in nutritional abundance.</text>
</comment>
<dbReference type="CDD" id="cd05399">
    <property type="entry name" value="NT_Rel-Spo_like"/>
    <property type="match status" value="1"/>
</dbReference>
<dbReference type="GO" id="GO:0042594">
    <property type="term" value="P:response to starvation"/>
    <property type="evidence" value="ECO:0007669"/>
    <property type="project" value="TreeGrafter"/>
</dbReference>
<dbReference type="PROSITE" id="PS51671">
    <property type="entry name" value="ACT"/>
    <property type="match status" value="1"/>
</dbReference>
<dbReference type="InterPro" id="IPR004095">
    <property type="entry name" value="TGS"/>
</dbReference>
<dbReference type="InterPro" id="IPR033655">
    <property type="entry name" value="TGS_RelA/SpoT"/>
</dbReference>
<dbReference type="Gene3D" id="3.30.460.10">
    <property type="entry name" value="Beta Polymerase, domain 2"/>
    <property type="match status" value="1"/>
</dbReference>
<dbReference type="FunFam" id="3.10.20.30:FF:000002">
    <property type="entry name" value="GTP pyrophosphokinase (RelA/SpoT)"/>
    <property type="match status" value="1"/>
</dbReference>
<proteinExistence type="inferred from homology"/>
<protein>
    <recommendedName>
        <fullName evidence="1">GTP pyrophosphokinase</fullName>
    </recommendedName>
    <alternativeName>
        <fullName evidence="4">(p)ppGpp synthase</fullName>
    </alternativeName>
    <alternativeName>
        <fullName evidence="3">ATP:GTP 3'-pyrophosphotransferase</fullName>
    </alternativeName>
    <alternativeName>
        <fullName evidence="5">ppGpp synthase I</fullName>
    </alternativeName>
</protein>
<dbReference type="InterPro" id="IPR045600">
    <property type="entry name" value="RelA/SpoT_AH_RIS"/>
</dbReference>
<comment type="similarity">
    <text evidence="6">Belongs to the relA/spoT family.</text>
</comment>
<dbReference type="PANTHER" id="PTHR21262">
    <property type="entry name" value="GUANOSINE-3',5'-BIS DIPHOSPHATE 3'-PYROPHOSPHOHYDROLASE"/>
    <property type="match status" value="1"/>
</dbReference>
<reference evidence="10" key="2">
    <citation type="journal article" date="2016" name="Genome Announc.">
        <title>Draft Genome Sequences of Two Novel Amoeba-Resistant Intranuclear Bacteria, 'Candidatus Berkiella cookevillensis' and 'Candidatus Berkiella aquae'.</title>
        <authorList>
            <person name="Mehari Y.T."/>
            <person name="Arivett B.A."/>
            <person name="Farone A.L."/>
            <person name="Gunderson J.H."/>
            <person name="Farone M.B."/>
        </authorList>
    </citation>
    <scope>NUCLEOTIDE SEQUENCE</scope>
    <source>
        <strain evidence="10">HT99</strain>
    </source>
</reference>
<dbReference type="SUPFAM" id="SSF81301">
    <property type="entry name" value="Nucleotidyltransferase"/>
    <property type="match status" value="1"/>
</dbReference>
<feature type="domain" description="ACT" evidence="7">
    <location>
        <begin position="651"/>
        <end position="726"/>
    </location>
</feature>
<evidence type="ECO:0000256" key="3">
    <source>
        <dbReference type="ARBA" id="ARBA00029754"/>
    </source>
</evidence>
<evidence type="ECO:0000259" key="8">
    <source>
        <dbReference type="PROSITE" id="PS51880"/>
    </source>
</evidence>
<comment type="caution">
    <text evidence="9">The sequence shown here is derived from an EMBL/GenBank/DDBJ whole genome shotgun (WGS) entry which is preliminary data.</text>
</comment>
<evidence type="ECO:0000256" key="6">
    <source>
        <dbReference type="RuleBase" id="RU003847"/>
    </source>
</evidence>
<dbReference type="Gene3D" id="1.10.3210.10">
    <property type="entry name" value="Hypothetical protein af1432"/>
    <property type="match status" value="1"/>
</dbReference>
<dbReference type="NCBIfam" id="TIGR00691">
    <property type="entry name" value="spoT_relA"/>
    <property type="match status" value="1"/>
</dbReference>
<keyword evidence="9" id="KW-0418">Kinase</keyword>
<dbReference type="GO" id="GO:0015949">
    <property type="term" value="P:nucleobase-containing small molecule interconversion"/>
    <property type="evidence" value="ECO:0007669"/>
    <property type="project" value="UniProtKB-ARBA"/>
</dbReference>
<dbReference type="FunFam" id="3.30.460.10:FF:000001">
    <property type="entry name" value="GTP pyrophosphokinase RelA"/>
    <property type="match status" value="1"/>
</dbReference>
<dbReference type="GO" id="GO:0005886">
    <property type="term" value="C:plasma membrane"/>
    <property type="evidence" value="ECO:0007669"/>
    <property type="project" value="TreeGrafter"/>
</dbReference>
<dbReference type="SUPFAM" id="SSF81271">
    <property type="entry name" value="TGS-like"/>
    <property type="match status" value="1"/>
</dbReference>
<dbReference type="InterPro" id="IPR007685">
    <property type="entry name" value="RelA_SpoT"/>
</dbReference>
<dbReference type="GO" id="GO:0008893">
    <property type="term" value="F:guanosine-3',5'-bis(diphosphate) 3'-diphosphatase activity"/>
    <property type="evidence" value="ECO:0007669"/>
    <property type="project" value="TreeGrafter"/>
</dbReference>
<reference evidence="9" key="1">
    <citation type="submission" date="2015-09" db="EMBL/GenBank/DDBJ databases">
        <title>Draft Genome Sequences of Two Novel Amoeba-resistant Intranuclear Bacteria, Candidatus Berkiella cookevillensis and Candidatus Berkiella aquae.</title>
        <authorList>
            <person name="Mehari Y.T."/>
            <person name="Arivett B.A."/>
            <person name="Farone A.L."/>
            <person name="Gunderson J.H."/>
            <person name="Farone M.B."/>
        </authorList>
    </citation>
    <scope>NUCLEOTIDE SEQUENCE [LARGE SCALE GENOMIC DNA]</scope>
    <source>
        <strain evidence="9">HT99</strain>
    </source>
</reference>
<dbReference type="Gene3D" id="3.10.20.30">
    <property type="match status" value="1"/>
</dbReference>
<dbReference type="GO" id="GO:0015969">
    <property type="term" value="P:guanosine tetraphosphate metabolic process"/>
    <property type="evidence" value="ECO:0007669"/>
    <property type="project" value="InterPro"/>
</dbReference>
<dbReference type="SUPFAM" id="SSF55021">
    <property type="entry name" value="ACT-like"/>
    <property type="match status" value="1"/>
</dbReference>
<dbReference type="PROSITE" id="PS51880">
    <property type="entry name" value="TGS"/>
    <property type="match status" value="1"/>
</dbReference>
<dbReference type="GO" id="GO:0016301">
    <property type="term" value="F:kinase activity"/>
    <property type="evidence" value="ECO:0007669"/>
    <property type="project" value="UniProtKB-KW"/>
</dbReference>
<dbReference type="PANTHER" id="PTHR21262:SF31">
    <property type="entry name" value="GTP PYROPHOSPHOKINASE"/>
    <property type="match status" value="1"/>
</dbReference>
<reference evidence="10" key="3">
    <citation type="submission" date="2021-06" db="EMBL/GenBank/DDBJ databases">
        <title>Genomic Description and Analysis of Intracellular Bacteria, Candidatus Berkiella cookevillensis and Candidatus Berkiella aquae.</title>
        <authorList>
            <person name="Kidane D.T."/>
            <person name="Mehari Y.T."/>
            <person name="Rice F.C."/>
            <person name="Arivett B.A."/>
            <person name="Farone A.L."/>
            <person name="Berk S.G."/>
            <person name="Farone M.B."/>
        </authorList>
    </citation>
    <scope>NUCLEOTIDE SEQUENCE</scope>
    <source>
        <strain evidence="10">HT99</strain>
    </source>
</reference>
<dbReference type="PATRIC" id="fig|1590043.3.peg.1826"/>
<dbReference type="InterPro" id="IPR002912">
    <property type="entry name" value="ACT_dom"/>
</dbReference>
<gene>
    <name evidence="9" type="primary">relA</name>
    <name evidence="10" type="ORF">HT99x_006625</name>
    <name evidence="9" type="ORF">HT99x_01789</name>
</gene>
<dbReference type="EMBL" id="LKAJ02000001">
    <property type="protein sequence ID" value="MCS5711100.1"/>
    <property type="molecule type" value="Genomic_DNA"/>
</dbReference>
<dbReference type="SMART" id="SM00954">
    <property type="entry name" value="RelA_SpoT"/>
    <property type="match status" value="1"/>
</dbReference>
<dbReference type="Pfam" id="PF13328">
    <property type="entry name" value="HD_4"/>
    <property type="match status" value="1"/>
</dbReference>
<evidence type="ECO:0000256" key="4">
    <source>
        <dbReference type="ARBA" id="ARBA00032407"/>
    </source>
</evidence>
<evidence type="ECO:0000259" key="7">
    <source>
        <dbReference type="PROSITE" id="PS51671"/>
    </source>
</evidence>
<dbReference type="CDD" id="cd04876">
    <property type="entry name" value="ACT_RelA-SpoT"/>
    <property type="match status" value="1"/>
</dbReference>
<dbReference type="Proteomes" id="UP000051497">
    <property type="component" value="Unassembled WGS sequence"/>
</dbReference>
<feature type="domain" description="TGS" evidence="8">
    <location>
        <begin position="401"/>
        <end position="462"/>
    </location>
</feature>
<dbReference type="CDD" id="cd01668">
    <property type="entry name" value="TGS_RSH"/>
    <property type="match status" value="1"/>
</dbReference>
<evidence type="ECO:0000256" key="5">
    <source>
        <dbReference type="ARBA" id="ARBA00033308"/>
    </source>
</evidence>
<dbReference type="InterPro" id="IPR043519">
    <property type="entry name" value="NT_sf"/>
</dbReference>
<accession>A0A0Q9YX55</accession>
<dbReference type="SUPFAM" id="SSF109604">
    <property type="entry name" value="HD-domain/PDEase-like"/>
    <property type="match status" value="1"/>
</dbReference>
<dbReference type="Pfam" id="PF19296">
    <property type="entry name" value="RelA_AH_RIS"/>
    <property type="match status" value="1"/>
</dbReference>
<dbReference type="InterPro" id="IPR012675">
    <property type="entry name" value="Beta-grasp_dom_sf"/>
</dbReference>
<evidence type="ECO:0000256" key="2">
    <source>
        <dbReference type="ARBA" id="ARBA00025704"/>
    </source>
</evidence>
<dbReference type="InterPro" id="IPR004811">
    <property type="entry name" value="RelA/Spo_fam"/>
</dbReference>
<sequence>MVKIRDELPKTSDGTIDIEQWAARIAVNRSENDKQLLLQSAMLSLEHGGHHLTSVNESCLRQGLLTAEALVTLEPDIATLLAAVVYFAAHYGDLSMEDIKSSLGEEVATLVAGVVQITTHTHQAKGHGQSSQHDNLRRMLLAVVEDVRVVLIKLAERITSLRAAATLEKEARQQLAIETRDIYAPLANRLGIGQIKWELEDFAFRYLEPDAYKHIAKLLDEKRLDREIYVKNVIQTIKSALEAEDIQAEVSGRVKHIYSIWRKMLRKNLDFQDIYDVRAVRVLVPEVRDCYAALGIVHSLWQHIPKEFDDYIATPKENNYRSLHTAVIGPEGRTLEIQIRTVDMHQEAELGVAAHWLYKEGGKLDQNYQRRLNSLRQILDWSEQAEGNNSEEVLLQEVLEDRVYVFTPQGDVIDLPNGSTPLDFAYQIHSELGHRCRGAKVNGSIVPLNYQLSSGEQVEILSIKEGNPSRDWLNPGLGYLGSVRARAKVHNWFKRQARDQNVHYGKEMIEKEFKRMGLEQGGLGKLLPKLGVKSLEDLYASIGGGDLRMQQIFNLLQRHEVPDDDEIIAHVSKSVSSASEVTIHGVGNLLCHFGGCCKPLPGDRIVGYITLGRGVTIHRQDCIHILEKPEDQSRLIQVDWGETIKNIYPVDIRISAYDRQGLLRDITSILSNEKVNVIAVNTTTNKNDNMARLVLTIEISDLSGLMNILNKILQLPNVLEAERVHEAHKK</sequence>
<evidence type="ECO:0000313" key="11">
    <source>
        <dbReference type="Proteomes" id="UP000051497"/>
    </source>
</evidence>
<dbReference type="EMBL" id="LKAJ01000006">
    <property type="protein sequence ID" value="KRG21233.1"/>
    <property type="molecule type" value="Genomic_DNA"/>
</dbReference>
<evidence type="ECO:0000313" key="9">
    <source>
        <dbReference type="EMBL" id="KRG21233.1"/>
    </source>
</evidence>
<keyword evidence="9" id="KW-0808">Transferase</keyword>
<dbReference type="Pfam" id="PF04607">
    <property type="entry name" value="RelA_SpoT"/>
    <property type="match status" value="1"/>
</dbReference>
<dbReference type="NCBIfam" id="NF008124">
    <property type="entry name" value="PRK10872.1"/>
    <property type="match status" value="1"/>
</dbReference>
<dbReference type="Gene3D" id="3.30.70.260">
    <property type="match status" value="1"/>
</dbReference>
<dbReference type="InterPro" id="IPR045865">
    <property type="entry name" value="ACT-like_dom_sf"/>
</dbReference>
<dbReference type="InterPro" id="IPR012676">
    <property type="entry name" value="TGS-like"/>
</dbReference>
<dbReference type="GO" id="GO:0008728">
    <property type="term" value="F:GTP diphosphokinase activity"/>
    <property type="evidence" value="ECO:0007669"/>
    <property type="project" value="TreeGrafter"/>
</dbReference>
<dbReference type="OrthoDB" id="9805041at2"/>
<dbReference type="STRING" id="295108.HT99x_01789"/>
<dbReference type="Pfam" id="PF02824">
    <property type="entry name" value="TGS"/>
    <property type="match status" value="1"/>
</dbReference>
<name>A0A0Q9YX55_9GAMM</name>
<keyword evidence="11" id="KW-1185">Reference proteome</keyword>
<dbReference type="RefSeq" id="WP_075066407.1">
    <property type="nucleotide sequence ID" value="NZ_LKAJ02000001.1"/>
</dbReference>
<evidence type="ECO:0000313" key="10">
    <source>
        <dbReference type="EMBL" id="MCS5711100.1"/>
    </source>
</evidence>